<keyword evidence="1" id="KW-0449">Lipoprotein</keyword>
<dbReference type="PROSITE" id="PS51257">
    <property type="entry name" value="PROKAR_LIPOPROTEIN"/>
    <property type="match status" value="1"/>
</dbReference>
<dbReference type="SUPFAM" id="SSF48452">
    <property type="entry name" value="TPR-like"/>
    <property type="match status" value="1"/>
</dbReference>
<dbReference type="InterPro" id="IPR011990">
    <property type="entry name" value="TPR-like_helical_dom_sf"/>
</dbReference>
<proteinExistence type="predicted"/>
<evidence type="ECO:0000313" key="2">
    <source>
        <dbReference type="Proteomes" id="UP000676386"/>
    </source>
</evidence>
<dbReference type="Proteomes" id="UP000676386">
    <property type="component" value="Unassembled WGS sequence"/>
</dbReference>
<gene>
    <name evidence="1" type="ORF">KE626_04190</name>
</gene>
<dbReference type="InterPro" id="IPR041662">
    <property type="entry name" value="SusD-like_2"/>
</dbReference>
<reference evidence="1 2" key="1">
    <citation type="submission" date="2021-04" db="EMBL/GenBank/DDBJ databases">
        <title>Chitinophaga sp. nov., isolated from the rhizosphere soil.</title>
        <authorList>
            <person name="He S."/>
        </authorList>
    </citation>
    <scope>NUCLEOTIDE SEQUENCE [LARGE SCALE GENOMIC DNA]</scope>
    <source>
        <strain evidence="1 2">2R12</strain>
    </source>
</reference>
<name>A0ABS5IUE0_9BACT</name>
<evidence type="ECO:0000313" key="1">
    <source>
        <dbReference type="EMBL" id="MBS0026503.1"/>
    </source>
</evidence>
<accession>A0ABS5IUE0</accession>
<protein>
    <submittedName>
        <fullName evidence="1">SusD/RagB family nutrient-binding outer membrane lipoprotein</fullName>
    </submittedName>
</protein>
<dbReference type="RefSeq" id="WP_211971646.1">
    <property type="nucleotide sequence ID" value="NZ_CBFHAM010000048.1"/>
</dbReference>
<dbReference type="Pfam" id="PF12771">
    <property type="entry name" value="SusD-like_2"/>
    <property type="match status" value="1"/>
</dbReference>
<dbReference type="Gene3D" id="1.25.40.390">
    <property type="match status" value="1"/>
</dbReference>
<organism evidence="1 2">
    <name type="scientific">Chitinophaga hostae</name>
    <dbReference type="NCBI Taxonomy" id="2831022"/>
    <lineage>
        <taxon>Bacteria</taxon>
        <taxon>Pseudomonadati</taxon>
        <taxon>Bacteroidota</taxon>
        <taxon>Chitinophagia</taxon>
        <taxon>Chitinophagales</taxon>
        <taxon>Chitinophagaceae</taxon>
        <taxon>Chitinophaga</taxon>
    </lineage>
</organism>
<sequence>MKSVIRNIFTAGIALLLTAGCKKSFDDLYTNKNKPLSVPASLLFNGILSSMIDPPGGQMDRTNQFQLQNNSYFGNNQYLFGAGDNLYATLTNVVNMENQAKVFGAKDQNPYRALGKFFRAYLFSRMSLQMGDIPMSEALNGLGNLKPKYDAQKVVFQKAFLWLDSANTDLTQLISNNDQSLSGDLYFSNNLKNWQKVVNTFRLRLLVHLSRKAAGDADLNVAGQFSDIVNNPAKYPVMEGPADNLQYVWLNPTNKYPMNRETFADGALNNISATYVSLLTTLKDPRVFITADPAPGIVAAGTSPGSFAAFQGGDPGLDMGVLASQNGGGKLSYINRYRYFLGYTGETTPIIGYTEMCFNIAEAINRGWLSSGPKGNAEAYYNAGIKASMAFYNIPLKGTITAYSLPPGAKLTDPNPFVATPVNVDYDTYYSQSTVKYAGNNDNGLTQILQQKYLAFFLNSGLEPYYNWRRTGVPVFTTGVGTGNNGKIALRYKYPTAEQSANTANYNAAIAQYNNVDDINGKMWLLK</sequence>
<comment type="caution">
    <text evidence="1">The sequence shown here is derived from an EMBL/GenBank/DDBJ whole genome shotgun (WGS) entry which is preliminary data.</text>
</comment>
<dbReference type="EMBL" id="JAGTXB010000002">
    <property type="protein sequence ID" value="MBS0026503.1"/>
    <property type="molecule type" value="Genomic_DNA"/>
</dbReference>
<keyword evidence="2" id="KW-1185">Reference proteome</keyword>